<dbReference type="SUPFAM" id="SSF52091">
    <property type="entry name" value="SpoIIaa-like"/>
    <property type="match status" value="1"/>
</dbReference>
<dbReference type="RefSeq" id="WP_186816727.1">
    <property type="nucleotide sequence ID" value="NZ_BJVJ01000005.1"/>
</dbReference>
<organism evidence="4 5">
    <name type="scientific">Pseudonocardia sulfidoxydans NBRC 16205</name>
    <dbReference type="NCBI Taxonomy" id="1223511"/>
    <lineage>
        <taxon>Bacteria</taxon>
        <taxon>Bacillati</taxon>
        <taxon>Actinomycetota</taxon>
        <taxon>Actinomycetes</taxon>
        <taxon>Pseudonocardiales</taxon>
        <taxon>Pseudonocardiaceae</taxon>
        <taxon>Pseudonocardia</taxon>
    </lineage>
</organism>
<comment type="similarity">
    <text evidence="1 2">Belongs to the anti-sigma-factor antagonist family.</text>
</comment>
<evidence type="ECO:0000256" key="2">
    <source>
        <dbReference type="RuleBase" id="RU003749"/>
    </source>
</evidence>
<evidence type="ECO:0000313" key="4">
    <source>
        <dbReference type="EMBL" id="GEL21905.1"/>
    </source>
</evidence>
<evidence type="ECO:0000259" key="3">
    <source>
        <dbReference type="PROSITE" id="PS50801"/>
    </source>
</evidence>
<dbReference type="NCBIfam" id="TIGR00377">
    <property type="entry name" value="ant_ant_sig"/>
    <property type="match status" value="1"/>
</dbReference>
<evidence type="ECO:0000313" key="5">
    <source>
        <dbReference type="Proteomes" id="UP000321685"/>
    </source>
</evidence>
<dbReference type="CDD" id="cd07043">
    <property type="entry name" value="STAS_anti-anti-sigma_factors"/>
    <property type="match status" value="1"/>
</dbReference>
<dbReference type="GO" id="GO:0043856">
    <property type="term" value="F:anti-sigma factor antagonist activity"/>
    <property type="evidence" value="ECO:0007669"/>
    <property type="project" value="InterPro"/>
</dbReference>
<dbReference type="PANTHER" id="PTHR33495">
    <property type="entry name" value="ANTI-SIGMA FACTOR ANTAGONIST TM_1081-RELATED-RELATED"/>
    <property type="match status" value="1"/>
</dbReference>
<protein>
    <recommendedName>
        <fullName evidence="2">Anti-sigma factor antagonist</fullName>
    </recommendedName>
</protein>
<dbReference type="InterPro" id="IPR003658">
    <property type="entry name" value="Anti-sigma_ant"/>
</dbReference>
<reference evidence="4 5" key="1">
    <citation type="submission" date="2019-07" db="EMBL/GenBank/DDBJ databases">
        <title>Whole genome shotgun sequence of Pseudonocardia sulfidoxydans NBRC 16205.</title>
        <authorList>
            <person name="Hosoyama A."/>
            <person name="Uohara A."/>
            <person name="Ohji S."/>
            <person name="Ichikawa N."/>
        </authorList>
    </citation>
    <scope>NUCLEOTIDE SEQUENCE [LARGE SCALE GENOMIC DNA]</scope>
    <source>
        <strain evidence="4 5">NBRC 16205</strain>
    </source>
</reference>
<dbReference type="PROSITE" id="PS50801">
    <property type="entry name" value="STAS"/>
    <property type="match status" value="1"/>
</dbReference>
<name>A0A511DAS9_9PSEU</name>
<comment type="caution">
    <text evidence="4">The sequence shown here is derived from an EMBL/GenBank/DDBJ whole genome shotgun (WGS) entry which is preliminary data.</text>
</comment>
<sequence>MTSPAPGGFEVRAHVPVPTVAVLRPDGELDMVTVPELVVRVEFHLHQERHVVLDLRDVDLLTSTALQALLVVHDATQRRGLRLRITGTDHGAVARVLTQTGLHAVLPITALSTEEAVAALAHPRRDVRG</sequence>
<dbReference type="Pfam" id="PF01740">
    <property type="entry name" value="STAS"/>
    <property type="match status" value="1"/>
</dbReference>
<dbReference type="InterPro" id="IPR002645">
    <property type="entry name" value="STAS_dom"/>
</dbReference>
<feature type="domain" description="STAS" evidence="3">
    <location>
        <begin position="18"/>
        <end position="120"/>
    </location>
</feature>
<dbReference type="InterPro" id="IPR036513">
    <property type="entry name" value="STAS_dom_sf"/>
</dbReference>
<proteinExistence type="inferred from homology"/>
<dbReference type="Proteomes" id="UP000321685">
    <property type="component" value="Unassembled WGS sequence"/>
</dbReference>
<gene>
    <name evidence="4" type="ORF">PSU4_08590</name>
</gene>
<accession>A0A511DAS9</accession>
<dbReference type="PANTHER" id="PTHR33495:SF2">
    <property type="entry name" value="ANTI-SIGMA FACTOR ANTAGONIST TM_1081-RELATED"/>
    <property type="match status" value="1"/>
</dbReference>
<dbReference type="EMBL" id="BJVJ01000005">
    <property type="protein sequence ID" value="GEL21905.1"/>
    <property type="molecule type" value="Genomic_DNA"/>
</dbReference>
<dbReference type="Gene3D" id="3.30.750.24">
    <property type="entry name" value="STAS domain"/>
    <property type="match status" value="1"/>
</dbReference>
<evidence type="ECO:0000256" key="1">
    <source>
        <dbReference type="ARBA" id="ARBA00009013"/>
    </source>
</evidence>
<dbReference type="AlphaFoldDB" id="A0A511DAS9"/>
<keyword evidence="5" id="KW-1185">Reference proteome</keyword>